<evidence type="ECO:0000313" key="2">
    <source>
        <dbReference type="Proteomes" id="UP000054538"/>
    </source>
</evidence>
<evidence type="ECO:0000313" key="1">
    <source>
        <dbReference type="EMBL" id="KIK76167.1"/>
    </source>
</evidence>
<gene>
    <name evidence="1" type="ORF">PAXRUDRAFT_18399</name>
</gene>
<dbReference type="HOGENOM" id="CLU_088458_0_1_1"/>
<dbReference type="InParanoid" id="A0A0D0BYA9"/>
<organism evidence="1 2">
    <name type="scientific">Paxillus rubicundulus Ve08.2h10</name>
    <dbReference type="NCBI Taxonomy" id="930991"/>
    <lineage>
        <taxon>Eukaryota</taxon>
        <taxon>Fungi</taxon>
        <taxon>Dikarya</taxon>
        <taxon>Basidiomycota</taxon>
        <taxon>Agaricomycotina</taxon>
        <taxon>Agaricomycetes</taxon>
        <taxon>Agaricomycetidae</taxon>
        <taxon>Boletales</taxon>
        <taxon>Paxilineae</taxon>
        <taxon>Paxillaceae</taxon>
        <taxon>Paxillus</taxon>
    </lineage>
</organism>
<dbReference type="Proteomes" id="UP000054538">
    <property type="component" value="Unassembled WGS sequence"/>
</dbReference>
<reference evidence="1 2" key="1">
    <citation type="submission" date="2014-04" db="EMBL/GenBank/DDBJ databases">
        <authorList>
            <consortium name="DOE Joint Genome Institute"/>
            <person name="Kuo A."/>
            <person name="Kohler A."/>
            <person name="Jargeat P."/>
            <person name="Nagy L.G."/>
            <person name="Floudas D."/>
            <person name="Copeland A."/>
            <person name="Barry K.W."/>
            <person name="Cichocki N."/>
            <person name="Veneault-Fourrey C."/>
            <person name="LaButti K."/>
            <person name="Lindquist E.A."/>
            <person name="Lipzen A."/>
            <person name="Lundell T."/>
            <person name="Morin E."/>
            <person name="Murat C."/>
            <person name="Sun H."/>
            <person name="Tunlid A."/>
            <person name="Henrissat B."/>
            <person name="Grigoriev I.V."/>
            <person name="Hibbett D.S."/>
            <person name="Martin F."/>
            <person name="Nordberg H.P."/>
            <person name="Cantor M.N."/>
            <person name="Hua S.X."/>
        </authorList>
    </citation>
    <scope>NUCLEOTIDE SEQUENCE [LARGE SCALE GENOMIC DNA]</scope>
    <source>
        <strain evidence="1 2">Ve08.2h10</strain>
    </source>
</reference>
<dbReference type="AlphaFoldDB" id="A0A0D0BYA9"/>
<accession>A0A0D0BYA9</accession>
<keyword evidence="2" id="KW-1185">Reference proteome</keyword>
<sequence length="160" mass="17852">MPETIQNCWNHTPIQLESHVAGGGLDPKSLVDLPSSLQSMTPHADPLAWKIIHEFATTDLSLPNAKIHLQAHLSGHFIDADWKPALQAVMNAKGDHQAALIAIKPLEEMAMCQPELKIQISLYPKNLPQLESVQDELVQSIKDLKAQNHIFNTLPPWTMY</sequence>
<dbReference type="OrthoDB" id="162969at2759"/>
<name>A0A0D0BYA9_9AGAM</name>
<reference evidence="2" key="2">
    <citation type="submission" date="2015-01" db="EMBL/GenBank/DDBJ databases">
        <title>Evolutionary Origins and Diversification of the Mycorrhizal Mutualists.</title>
        <authorList>
            <consortium name="DOE Joint Genome Institute"/>
            <consortium name="Mycorrhizal Genomics Consortium"/>
            <person name="Kohler A."/>
            <person name="Kuo A."/>
            <person name="Nagy L.G."/>
            <person name="Floudas D."/>
            <person name="Copeland A."/>
            <person name="Barry K.W."/>
            <person name="Cichocki N."/>
            <person name="Veneault-Fourrey C."/>
            <person name="LaButti K."/>
            <person name="Lindquist E.A."/>
            <person name="Lipzen A."/>
            <person name="Lundell T."/>
            <person name="Morin E."/>
            <person name="Murat C."/>
            <person name="Riley R."/>
            <person name="Ohm R."/>
            <person name="Sun H."/>
            <person name="Tunlid A."/>
            <person name="Henrissat B."/>
            <person name="Grigoriev I.V."/>
            <person name="Hibbett D.S."/>
            <person name="Martin F."/>
        </authorList>
    </citation>
    <scope>NUCLEOTIDE SEQUENCE [LARGE SCALE GENOMIC DNA]</scope>
    <source>
        <strain evidence="2">Ve08.2h10</strain>
    </source>
</reference>
<dbReference type="EMBL" id="KN827636">
    <property type="protein sequence ID" value="KIK76167.1"/>
    <property type="molecule type" value="Genomic_DNA"/>
</dbReference>
<proteinExistence type="predicted"/>
<protein>
    <submittedName>
        <fullName evidence="1">Uncharacterized protein</fullName>
    </submittedName>
</protein>